<organism evidence="2 3">
    <name type="scientific">Acidihalobacter prosperus</name>
    <dbReference type="NCBI Taxonomy" id="160660"/>
    <lineage>
        <taxon>Bacteria</taxon>
        <taxon>Pseudomonadati</taxon>
        <taxon>Pseudomonadota</taxon>
        <taxon>Gammaproteobacteria</taxon>
        <taxon>Chromatiales</taxon>
        <taxon>Ectothiorhodospiraceae</taxon>
        <taxon>Acidihalobacter</taxon>
    </lineage>
</organism>
<dbReference type="PANTHER" id="PTHR30296">
    <property type="entry name" value="UNCHARACTERIZED PROTEIN YKGE"/>
    <property type="match status" value="1"/>
</dbReference>
<dbReference type="OrthoDB" id="9770306at2"/>
<name>A0A1A6C3Z7_9GAMM</name>
<dbReference type="AlphaFoldDB" id="A0A1A6C3Z7"/>
<dbReference type="GO" id="GO:0005829">
    <property type="term" value="C:cytosol"/>
    <property type="evidence" value="ECO:0007669"/>
    <property type="project" value="TreeGrafter"/>
</dbReference>
<evidence type="ECO:0000313" key="2">
    <source>
        <dbReference type="EMBL" id="OBS09286.1"/>
    </source>
</evidence>
<dbReference type="EMBL" id="JQSG02000003">
    <property type="protein sequence ID" value="OBS09286.1"/>
    <property type="molecule type" value="Genomic_DNA"/>
</dbReference>
<accession>A0A1A6C3Z7</accession>
<dbReference type="GO" id="GO:0016491">
    <property type="term" value="F:oxidoreductase activity"/>
    <property type="evidence" value="ECO:0007669"/>
    <property type="project" value="UniProtKB-ARBA"/>
</dbReference>
<sequence>MRVALFPSCMTEGFFPQAAEDARWLLERAGAEVTTPPAATCCGQPAYSTGYSAEAVEMVAQCVDAFADADYVVLPSGSCASMLRRFAPGLMAATDTAAAADALAVRSYELAQFLDGVIGWHPPADALAGRRLVMHHGCHALRELHAAGAAERLLQAAGAELLPWEAQTECCGFGGAFAVKMPAVSAAMADRKLDTLPAAEMLVSADPGCLLQLAGRAGARGLGLTVRHLASLLREAADGP</sequence>
<reference evidence="2 3" key="1">
    <citation type="journal article" date="2014" name="Genome Announc.">
        <title>Draft Genome Sequence of the Iron-Oxidizing, Acidophilic, and Halotolerant 'Thiobacillus prosperus' Type Strain DSM 5130.</title>
        <authorList>
            <person name="Ossandon F.J."/>
            <person name="Cardenas J.P."/>
            <person name="Corbett M."/>
            <person name="Quatrini R."/>
            <person name="Holmes D.S."/>
            <person name="Watkin E."/>
        </authorList>
    </citation>
    <scope>NUCLEOTIDE SEQUENCE [LARGE SCALE GENOMIC DNA]</scope>
    <source>
        <strain evidence="2 3">DSM 5130</strain>
    </source>
</reference>
<evidence type="ECO:0000259" key="1">
    <source>
        <dbReference type="Pfam" id="PF02754"/>
    </source>
</evidence>
<keyword evidence="3" id="KW-1185">Reference proteome</keyword>
<dbReference type="PANTHER" id="PTHR30296:SF0">
    <property type="entry name" value="LACTATE UTILIZATION PROTEIN A"/>
    <property type="match status" value="1"/>
</dbReference>
<proteinExistence type="predicted"/>
<protein>
    <submittedName>
        <fullName evidence="2">L-lactate dehydrogenase, Fe-S oxidoreductase subunit YkgE</fullName>
    </submittedName>
</protein>
<dbReference type="InterPro" id="IPR004017">
    <property type="entry name" value="Cys_rich_dom"/>
</dbReference>
<feature type="domain" description="Cysteine-rich" evidence="1">
    <location>
        <begin position="133"/>
        <end position="213"/>
    </location>
</feature>
<evidence type="ECO:0000313" key="3">
    <source>
        <dbReference type="Proteomes" id="UP000029273"/>
    </source>
</evidence>
<comment type="caution">
    <text evidence="2">The sequence shown here is derived from an EMBL/GenBank/DDBJ whole genome shotgun (WGS) entry which is preliminary data.</text>
</comment>
<dbReference type="RefSeq" id="WP_038090480.1">
    <property type="nucleotide sequence ID" value="NZ_JQSG02000003.1"/>
</dbReference>
<feature type="domain" description="Cysteine-rich" evidence="1">
    <location>
        <begin position="3"/>
        <end position="84"/>
    </location>
</feature>
<dbReference type="Proteomes" id="UP000029273">
    <property type="component" value="Unassembled WGS sequence"/>
</dbReference>
<dbReference type="Pfam" id="PF02754">
    <property type="entry name" value="CCG"/>
    <property type="match status" value="2"/>
</dbReference>
<gene>
    <name evidence="2" type="ORF">Thpro_021614</name>
</gene>